<dbReference type="InterPro" id="IPR006592">
    <property type="entry name" value="RNA_pol_N"/>
</dbReference>
<dbReference type="GO" id="GO:0003677">
    <property type="term" value="F:DNA binding"/>
    <property type="evidence" value="ECO:0007669"/>
    <property type="project" value="InterPro"/>
</dbReference>
<dbReference type="Pfam" id="PF00623">
    <property type="entry name" value="RNA_pol_Rpb1_2"/>
    <property type="match status" value="1"/>
</dbReference>
<comment type="caution">
    <text evidence="8">The sequence shown here is derived from an EMBL/GenBank/DDBJ whole genome shotgun (WGS) entry which is preliminary data.</text>
</comment>
<dbReference type="Gene3D" id="3.30.1490.180">
    <property type="entry name" value="RNA polymerase ii"/>
    <property type="match status" value="1"/>
</dbReference>
<evidence type="ECO:0000256" key="5">
    <source>
        <dbReference type="ARBA" id="ARBA00023163"/>
    </source>
</evidence>
<dbReference type="EC" id="2.7.7.6" evidence="1"/>
<feature type="non-terminal residue" evidence="8">
    <location>
        <position position="238"/>
    </location>
</feature>
<evidence type="ECO:0000256" key="1">
    <source>
        <dbReference type="ARBA" id="ARBA00012418"/>
    </source>
</evidence>
<feature type="domain" description="RNA polymerase N-terminal" evidence="7">
    <location>
        <begin position="1"/>
        <end position="238"/>
    </location>
</feature>
<dbReference type="Gene3D" id="4.10.860.120">
    <property type="entry name" value="RNA polymerase II, clamp domain"/>
    <property type="match status" value="1"/>
</dbReference>
<organism evidence="8">
    <name type="scientific">marine sediment metagenome</name>
    <dbReference type="NCBI Taxonomy" id="412755"/>
    <lineage>
        <taxon>unclassified sequences</taxon>
        <taxon>metagenomes</taxon>
        <taxon>ecological metagenomes</taxon>
    </lineage>
</organism>
<dbReference type="InterPro" id="IPR000722">
    <property type="entry name" value="RNA_pol_asu"/>
</dbReference>
<evidence type="ECO:0000256" key="4">
    <source>
        <dbReference type="ARBA" id="ARBA00022695"/>
    </source>
</evidence>
<dbReference type="InterPro" id="IPR044893">
    <property type="entry name" value="RNA_pol_Rpb1_clamp_domain"/>
</dbReference>
<sequence>MLPVPPPSVRPSVRNETNTRMEDDLTHKLCDIIKTNRILKQKIEGGAPKNIVDEWTQLLQYHVATLIDNSQPGIPPAQQRSGRPLKSIRERLRSKEGRVRGNLMGKRVDYSARSVITPDPNIEIDQLGVPKKIAMNLTYPEKVTKYNLDYLRVIVKNGYETWPGAKSIKRVSDGQIISLRHISPSSINLEIGDIVNRHLIDDDIVLFNRQPSLHRMSMMAHRVKVMEYQSFRLKGRIL</sequence>
<keyword evidence="3" id="KW-0808">Transferase</keyword>
<dbReference type="PANTHER" id="PTHR19376">
    <property type="entry name" value="DNA-DIRECTED RNA POLYMERASE"/>
    <property type="match status" value="1"/>
</dbReference>
<dbReference type="SMART" id="SM00663">
    <property type="entry name" value="RPOLA_N"/>
    <property type="match status" value="1"/>
</dbReference>
<keyword evidence="4" id="KW-0548">Nucleotidyltransferase</keyword>
<evidence type="ECO:0000256" key="6">
    <source>
        <dbReference type="SAM" id="MobiDB-lite"/>
    </source>
</evidence>
<evidence type="ECO:0000313" key="8">
    <source>
        <dbReference type="EMBL" id="GAG29695.1"/>
    </source>
</evidence>
<dbReference type="PANTHER" id="PTHR19376:SF32">
    <property type="entry name" value="DNA-DIRECTED RNA POLYMERASE III SUBUNIT RPC1"/>
    <property type="match status" value="1"/>
</dbReference>
<dbReference type="InterPro" id="IPR045867">
    <property type="entry name" value="DNA-dir_RpoC_beta_prime"/>
</dbReference>
<keyword evidence="5" id="KW-0804">Transcription</keyword>
<gene>
    <name evidence="8" type="ORF">S01H1_68093</name>
</gene>
<accession>X0WG84</accession>
<reference evidence="8" key="1">
    <citation type="journal article" date="2014" name="Front. Microbiol.">
        <title>High frequency of phylogenetically diverse reductive dehalogenase-homologous genes in deep subseafloor sedimentary metagenomes.</title>
        <authorList>
            <person name="Kawai M."/>
            <person name="Futagami T."/>
            <person name="Toyoda A."/>
            <person name="Takaki Y."/>
            <person name="Nishi S."/>
            <person name="Hori S."/>
            <person name="Arai W."/>
            <person name="Tsubouchi T."/>
            <person name="Morono Y."/>
            <person name="Uchiyama I."/>
            <person name="Ito T."/>
            <person name="Fujiyama A."/>
            <person name="Inagaki F."/>
            <person name="Takami H."/>
        </authorList>
    </citation>
    <scope>NUCLEOTIDE SEQUENCE</scope>
    <source>
        <strain evidence="8">Expedition CK06-06</strain>
    </source>
</reference>
<evidence type="ECO:0000256" key="3">
    <source>
        <dbReference type="ARBA" id="ARBA00022679"/>
    </source>
</evidence>
<dbReference type="GO" id="GO:0006351">
    <property type="term" value="P:DNA-templated transcription"/>
    <property type="evidence" value="ECO:0007669"/>
    <property type="project" value="InterPro"/>
</dbReference>
<dbReference type="GO" id="GO:0003899">
    <property type="term" value="F:DNA-directed RNA polymerase activity"/>
    <property type="evidence" value="ECO:0007669"/>
    <property type="project" value="UniProtKB-EC"/>
</dbReference>
<protein>
    <recommendedName>
        <fullName evidence="1">DNA-directed RNA polymerase</fullName>
        <ecNumber evidence="1">2.7.7.6</ecNumber>
    </recommendedName>
</protein>
<name>X0WG84_9ZZZZ</name>
<proteinExistence type="predicted"/>
<keyword evidence="2" id="KW-0240">DNA-directed RNA polymerase</keyword>
<dbReference type="Gene3D" id="2.40.40.20">
    <property type="match status" value="1"/>
</dbReference>
<dbReference type="SUPFAM" id="SSF64484">
    <property type="entry name" value="beta and beta-prime subunits of DNA dependent RNA-polymerase"/>
    <property type="match status" value="1"/>
</dbReference>
<evidence type="ECO:0000256" key="2">
    <source>
        <dbReference type="ARBA" id="ARBA00022478"/>
    </source>
</evidence>
<dbReference type="InterPro" id="IPR007080">
    <property type="entry name" value="RNA_pol_Rpb1_1"/>
</dbReference>
<dbReference type="AlphaFoldDB" id="X0WG84"/>
<evidence type="ECO:0000259" key="7">
    <source>
        <dbReference type="SMART" id="SM00663"/>
    </source>
</evidence>
<dbReference type="EMBL" id="BARS01045144">
    <property type="protein sequence ID" value="GAG29695.1"/>
    <property type="molecule type" value="Genomic_DNA"/>
</dbReference>
<dbReference type="Pfam" id="PF04997">
    <property type="entry name" value="RNA_pol_Rpb1_1"/>
    <property type="match status" value="1"/>
</dbReference>
<feature type="region of interest" description="Disordered" evidence="6">
    <location>
        <begin position="1"/>
        <end position="20"/>
    </location>
</feature>
<dbReference type="GO" id="GO:0000428">
    <property type="term" value="C:DNA-directed RNA polymerase complex"/>
    <property type="evidence" value="ECO:0007669"/>
    <property type="project" value="UniProtKB-KW"/>
</dbReference>